<dbReference type="PANTHER" id="PTHR12106:SF27">
    <property type="entry name" value="SORTILIN-RELATED RECEPTOR"/>
    <property type="match status" value="1"/>
</dbReference>
<dbReference type="InterPro" id="IPR031777">
    <property type="entry name" value="Sortilin_C"/>
</dbReference>
<reference evidence="5 6" key="1">
    <citation type="journal article" date="2014" name="Genome Biol. Evol.">
        <title>The genome of the myxosporean Thelohanellus kitauei shows adaptations to nutrient acquisition within its fish host.</title>
        <authorList>
            <person name="Yang Y."/>
            <person name="Xiong J."/>
            <person name="Zhou Z."/>
            <person name="Huo F."/>
            <person name="Miao W."/>
            <person name="Ran C."/>
            <person name="Liu Y."/>
            <person name="Zhang J."/>
            <person name="Feng J."/>
            <person name="Wang M."/>
            <person name="Wang M."/>
            <person name="Wang L."/>
            <person name="Yao B."/>
        </authorList>
    </citation>
    <scope>NUCLEOTIDE SEQUENCE [LARGE SCALE GENOMIC DNA]</scope>
    <source>
        <strain evidence="5">Wuqing</strain>
    </source>
</reference>
<evidence type="ECO:0000256" key="2">
    <source>
        <dbReference type="PROSITE-ProRule" id="PRU00124"/>
    </source>
</evidence>
<dbReference type="Pfam" id="PF15901">
    <property type="entry name" value="Sortilin_C"/>
    <property type="match status" value="1"/>
</dbReference>
<evidence type="ECO:0000313" key="6">
    <source>
        <dbReference type="Proteomes" id="UP000031668"/>
    </source>
</evidence>
<keyword evidence="3" id="KW-0812">Transmembrane</keyword>
<dbReference type="CDD" id="cd00112">
    <property type="entry name" value="LDLa"/>
    <property type="match status" value="1"/>
</dbReference>
<comment type="caution">
    <text evidence="2">Lacks conserved residue(s) required for the propagation of feature annotation.</text>
</comment>
<accession>A0A0C2MUI4</accession>
<feature type="domain" description="Sortilin C-terminal" evidence="4">
    <location>
        <begin position="332"/>
        <end position="474"/>
    </location>
</feature>
<gene>
    <name evidence="5" type="ORF">RF11_13148</name>
</gene>
<dbReference type="Proteomes" id="UP000031668">
    <property type="component" value="Unassembled WGS sequence"/>
</dbReference>
<keyword evidence="1 2" id="KW-1015">Disulfide bond</keyword>
<keyword evidence="6" id="KW-1185">Reference proteome</keyword>
<evidence type="ECO:0000256" key="1">
    <source>
        <dbReference type="ARBA" id="ARBA00023157"/>
    </source>
</evidence>
<dbReference type="GO" id="GO:0016020">
    <property type="term" value="C:membrane"/>
    <property type="evidence" value="ECO:0007669"/>
    <property type="project" value="TreeGrafter"/>
</dbReference>
<evidence type="ECO:0000259" key="4">
    <source>
        <dbReference type="Pfam" id="PF15901"/>
    </source>
</evidence>
<evidence type="ECO:0000313" key="5">
    <source>
        <dbReference type="EMBL" id="KII70996.1"/>
    </source>
</evidence>
<sequence length="909" mass="105759">MKRKLCDNGWKPCICSTCSQVDTNEYRDGDFTIEYGDKWYQKYRTFRKFDWIPNSKKYAFISLNYEFNVLDVIHDNLYAKYDLVSDYKIYEHHILVMQPIAGVTYNLYIIDVKRSIQSPAFFPSLLRISDVKFFQYEFGNYYIVLVHKDLTTCLWTTTATPFHFVRKMCYNMPINGSMESNIHIGKRVEGQIYFNLPSNEKEFKTHISMDDGRYWDLVKLGTKTLNILNSVEFNFALYDPHSVPKHFGFTDFQYVKIKDGLQPFMTLDGGHAWALTPKSASKFLMINYETAVLSVSNDLSAIIYSLDLGATWLKFKVFPKSSTLHHLGRLSDTDIKVLIITRLSQTNELRFDVVDFSNIFKLECKTNHFRQIPLPRSRELCFRGFKMDIITRDPEIRCLNKLHEHTKVEYFCPCSSEDFGCSFNFRPKDDICVVDPLSKIDQESFECKKGTHLDIKQLGYVKLAIDSCDPHELQSYYNASTNISCVQNELTNFLILSSSTNIYVSQLTVEGGHYFKPHTINGDLNKKIKLNKPIASDYMGQQIYIHLDKYITRFQMDGQNIQVVYFLSDTIMDMVYDPLAHVLIYLNDRQELKILSLLSNYEYMVSDSVTWFTYSPHQRLLSTVMSKNYFCYFELLRSPTCIKSSFELLKSFFDRQNSRIFLLTTANILIIQQFLNDPSNIQSMSEISGVSHFAVYDDHLYFLSKGQLLYRNLKQKNIDVLLIKNAKFNSLKLHRELFTDYKFTCESLNCPFYCQPMSTDKVSCGCPPPMIQLDKNCICPKDDLHCKMPQCAGFLCKNSKCLINNVRCNGVDDCGDNSDEMDCKSGPVDITIIDPDPKTTRMNRRIYASLITCVCLALLVYPAYRATKWIYHIYRVRRMNLNLHSQALEPFEYSELLEVENQGTDIMPM</sequence>
<dbReference type="EMBL" id="JWZT01001886">
    <property type="protein sequence ID" value="KII70996.1"/>
    <property type="molecule type" value="Genomic_DNA"/>
</dbReference>
<feature type="disulfide bond" evidence="2">
    <location>
        <begin position="796"/>
        <end position="814"/>
    </location>
</feature>
<dbReference type="PROSITE" id="PS50068">
    <property type="entry name" value="LDLRA_2"/>
    <property type="match status" value="1"/>
</dbReference>
<feature type="disulfide bond" evidence="2">
    <location>
        <begin position="808"/>
        <end position="823"/>
    </location>
</feature>
<dbReference type="SMART" id="SM00192">
    <property type="entry name" value="LDLa"/>
    <property type="match status" value="1"/>
</dbReference>
<dbReference type="Pfam" id="PF00057">
    <property type="entry name" value="Ldl_recept_a"/>
    <property type="match status" value="1"/>
</dbReference>
<dbReference type="InterPro" id="IPR002172">
    <property type="entry name" value="LDrepeatLR_classA_rpt"/>
</dbReference>
<dbReference type="InterPro" id="IPR036055">
    <property type="entry name" value="LDL_receptor-like_sf"/>
</dbReference>
<proteinExistence type="predicted"/>
<keyword evidence="3" id="KW-1133">Transmembrane helix</keyword>
<protein>
    <submittedName>
        <fullName evidence="5">Vacuolar protein sorting/targeting protein 10</fullName>
    </submittedName>
</protein>
<dbReference type="AlphaFoldDB" id="A0A0C2MUI4"/>
<dbReference type="OrthoDB" id="443634at2759"/>
<evidence type="ECO:0000256" key="3">
    <source>
        <dbReference type="SAM" id="Phobius"/>
    </source>
</evidence>
<dbReference type="InterPro" id="IPR050310">
    <property type="entry name" value="VPS10-sortilin"/>
</dbReference>
<keyword evidence="3" id="KW-0472">Membrane</keyword>
<dbReference type="GO" id="GO:0005794">
    <property type="term" value="C:Golgi apparatus"/>
    <property type="evidence" value="ECO:0007669"/>
    <property type="project" value="TreeGrafter"/>
</dbReference>
<dbReference type="Gene3D" id="4.10.400.10">
    <property type="entry name" value="Low-density Lipoprotein Receptor"/>
    <property type="match status" value="1"/>
</dbReference>
<dbReference type="GO" id="GO:0006892">
    <property type="term" value="P:post-Golgi vesicle-mediated transport"/>
    <property type="evidence" value="ECO:0007669"/>
    <property type="project" value="TreeGrafter"/>
</dbReference>
<feature type="transmembrane region" description="Helical" evidence="3">
    <location>
        <begin position="846"/>
        <end position="864"/>
    </location>
</feature>
<comment type="caution">
    <text evidence="5">The sequence shown here is derived from an EMBL/GenBank/DDBJ whole genome shotgun (WGS) entry which is preliminary data.</text>
</comment>
<dbReference type="InterPro" id="IPR023415">
    <property type="entry name" value="LDLR_class-A_CS"/>
</dbReference>
<dbReference type="SUPFAM" id="SSF57424">
    <property type="entry name" value="LDL receptor-like module"/>
    <property type="match status" value="1"/>
</dbReference>
<name>A0A0C2MUI4_THEKT</name>
<organism evidence="5 6">
    <name type="scientific">Thelohanellus kitauei</name>
    <name type="common">Myxosporean</name>
    <dbReference type="NCBI Taxonomy" id="669202"/>
    <lineage>
        <taxon>Eukaryota</taxon>
        <taxon>Metazoa</taxon>
        <taxon>Cnidaria</taxon>
        <taxon>Myxozoa</taxon>
        <taxon>Myxosporea</taxon>
        <taxon>Bivalvulida</taxon>
        <taxon>Platysporina</taxon>
        <taxon>Myxobolidae</taxon>
        <taxon>Thelohanellus</taxon>
    </lineage>
</organism>
<dbReference type="Gene3D" id="3.30.60.270">
    <property type="match status" value="1"/>
</dbReference>
<dbReference type="PANTHER" id="PTHR12106">
    <property type="entry name" value="SORTILIN RELATED"/>
    <property type="match status" value="1"/>
</dbReference>
<dbReference type="PROSITE" id="PS01209">
    <property type="entry name" value="LDLRA_1"/>
    <property type="match status" value="1"/>
</dbReference>